<dbReference type="PaxDb" id="8030-ENSSSAP00000096659"/>
<sequence length="285" mass="30218">MYSGCGVGVASIQSQYQVRDSVRPYTGPGGNTQVPMETGVTTARCPVYQVQPYSGQPSCTVNSVSNTQPTPVPTPLPPPPAALKPGQGGFKKVCRTEEDSPCPFPGLASGVLEMRVKEGSKIRNLMGFAMARMQGDVSGVGVSGGGGLRQVVFSGSGRAVTKTITCAEIMKRKVGSLHQLTKLRYKGVREVWESHEGGASEMTVHRTVPSISILLSKDPLDPQEPGYQPPETLSALWEDRDSVDAPQTASKRPLGLSPYSSFPESKRVCLGLDEGTLALSSPLAN</sequence>
<dbReference type="GO" id="GO:0001682">
    <property type="term" value="P:tRNA 5'-leader removal"/>
    <property type="evidence" value="ECO:0007669"/>
    <property type="project" value="TreeGrafter"/>
</dbReference>
<proteinExistence type="inferred from homology"/>
<dbReference type="OMA" id="CKRPLGP"/>
<dbReference type="PANTHER" id="PTHR13516:SF5">
    <property type="entry name" value="RIBONUCLEASE P PROTEIN SUBUNIT P25"/>
    <property type="match status" value="1"/>
</dbReference>
<dbReference type="Proteomes" id="UP001652741">
    <property type="component" value="Chromosome ssa11"/>
</dbReference>
<evidence type="ECO:0000313" key="6">
    <source>
        <dbReference type="Proteomes" id="UP001652741"/>
    </source>
</evidence>
<reference evidence="7" key="1">
    <citation type="submission" date="2025-08" db="UniProtKB">
        <authorList>
            <consortium name="RefSeq"/>
        </authorList>
    </citation>
    <scope>IDENTIFICATION</scope>
</reference>
<dbReference type="InterPro" id="IPR002775">
    <property type="entry name" value="DNA/RNA-bd_Alba-like"/>
</dbReference>
<dbReference type="GO" id="GO:0000172">
    <property type="term" value="C:ribonuclease MRP complex"/>
    <property type="evidence" value="ECO:0007669"/>
    <property type="project" value="TreeGrafter"/>
</dbReference>
<dbReference type="InterPro" id="IPR036882">
    <property type="entry name" value="Alba-like_dom_sf"/>
</dbReference>
<accession>A0A1S3KU90</accession>
<dbReference type="Pfam" id="PF01918">
    <property type="entry name" value="Alba"/>
    <property type="match status" value="1"/>
</dbReference>
<dbReference type="SUPFAM" id="SSF82704">
    <property type="entry name" value="AlbA-like"/>
    <property type="match status" value="1"/>
</dbReference>
<dbReference type="AlphaFoldDB" id="A0A1S3KU90"/>
<feature type="region of interest" description="Disordered" evidence="4">
    <location>
        <begin position="58"/>
        <end position="89"/>
    </location>
</feature>
<organism evidence="6 7">
    <name type="scientific">Salmo salar</name>
    <name type="common">Atlantic salmon</name>
    <dbReference type="NCBI Taxonomy" id="8030"/>
    <lineage>
        <taxon>Eukaryota</taxon>
        <taxon>Metazoa</taxon>
        <taxon>Chordata</taxon>
        <taxon>Craniata</taxon>
        <taxon>Vertebrata</taxon>
        <taxon>Euteleostomi</taxon>
        <taxon>Actinopterygii</taxon>
        <taxon>Neopterygii</taxon>
        <taxon>Teleostei</taxon>
        <taxon>Protacanthopterygii</taxon>
        <taxon>Salmoniformes</taxon>
        <taxon>Salmonidae</taxon>
        <taxon>Salmoninae</taxon>
        <taxon>Salmo</taxon>
    </lineage>
</organism>
<dbReference type="STRING" id="8030.ENSSSAP00000096659"/>
<evidence type="ECO:0000256" key="2">
    <source>
        <dbReference type="ARBA" id="ARBA00008018"/>
    </source>
</evidence>
<dbReference type="OrthoDB" id="424402at2759"/>
<evidence type="ECO:0000313" key="7">
    <source>
        <dbReference type="RefSeq" id="XP_013982202.1"/>
    </source>
</evidence>
<dbReference type="PANTHER" id="PTHR13516">
    <property type="entry name" value="RIBONUCLEASE P SUBUNIT P25"/>
    <property type="match status" value="1"/>
</dbReference>
<evidence type="ECO:0000256" key="1">
    <source>
        <dbReference type="ARBA" id="ARBA00004123"/>
    </source>
</evidence>
<dbReference type="RefSeq" id="XP_013982202.1">
    <property type="nucleotide sequence ID" value="XM_014126727.2"/>
</dbReference>
<dbReference type="InterPro" id="IPR051958">
    <property type="entry name" value="Alba-like_NAB"/>
</dbReference>
<gene>
    <name evidence="7" type="primary">LOC106562122</name>
</gene>
<feature type="compositionally biased region" description="Pro residues" evidence="4">
    <location>
        <begin position="70"/>
        <end position="82"/>
    </location>
</feature>
<evidence type="ECO:0000256" key="4">
    <source>
        <dbReference type="SAM" id="MobiDB-lite"/>
    </source>
</evidence>
<comment type="subcellular location">
    <subcellularLocation>
        <location evidence="1">Nucleus</location>
    </subcellularLocation>
</comment>
<dbReference type="Gene3D" id="3.30.110.20">
    <property type="entry name" value="Alba-like domain"/>
    <property type="match status" value="1"/>
</dbReference>
<comment type="similarity">
    <text evidence="2">Belongs to the histone-like Alba family.</text>
</comment>
<protein>
    <submittedName>
        <fullName evidence="7">Ribonuclease P protein subunit p25-like</fullName>
    </submittedName>
</protein>
<keyword evidence="3" id="KW-0539">Nucleus</keyword>
<dbReference type="GO" id="GO:0003723">
    <property type="term" value="F:RNA binding"/>
    <property type="evidence" value="ECO:0007669"/>
    <property type="project" value="TreeGrafter"/>
</dbReference>
<dbReference type="GeneID" id="106562122"/>
<keyword evidence="6" id="KW-1185">Reference proteome</keyword>
<dbReference type="KEGG" id="sasa:106562122"/>
<evidence type="ECO:0000259" key="5">
    <source>
        <dbReference type="Pfam" id="PF01918"/>
    </source>
</evidence>
<feature type="region of interest" description="Disordered" evidence="4">
    <location>
        <begin position="242"/>
        <end position="263"/>
    </location>
</feature>
<feature type="compositionally biased region" description="Polar residues" evidence="4">
    <location>
        <begin position="58"/>
        <end position="68"/>
    </location>
</feature>
<name>A0A1S3KU90_SALSA</name>
<dbReference type="GO" id="GO:0005634">
    <property type="term" value="C:nucleus"/>
    <property type="evidence" value="ECO:0007669"/>
    <property type="project" value="UniProtKB-SubCell"/>
</dbReference>
<evidence type="ECO:0000256" key="3">
    <source>
        <dbReference type="ARBA" id="ARBA00023242"/>
    </source>
</evidence>
<feature type="domain" description="DNA/RNA-binding protein Alba-like" evidence="5">
    <location>
        <begin position="113"/>
        <end position="185"/>
    </location>
</feature>